<dbReference type="OrthoDB" id="3269001at2759"/>
<gene>
    <name evidence="1" type="ORF">BT96DRAFT_1008036</name>
</gene>
<dbReference type="EMBL" id="ML770137">
    <property type="protein sequence ID" value="KAE9384482.1"/>
    <property type="molecule type" value="Genomic_DNA"/>
</dbReference>
<dbReference type="AlphaFoldDB" id="A0A6A4GFZ0"/>
<dbReference type="Proteomes" id="UP000799118">
    <property type="component" value="Unassembled WGS sequence"/>
</dbReference>
<protein>
    <submittedName>
        <fullName evidence="1">Uncharacterized protein</fullName>
    </submittedName>
</protein>
<organism evidence="1 2">
    <name type="scientific">Gymnopus androsaceus JB14</name>
    <dbReference type="NCBI Taxonomy" id="1447944"/>
    <lineage>
        <taxon>Eukaryota</taxon>
        <taxon>Fungi</taxon>
        <taxon>Dikarya</taxon>
        <taxon>Basidiomycota</taxon>
        <taxon>Agaricomycotina</taxon>
        <taxon>Agaricomycetes</taxon>
        <taxon>Agaricomycetidae</taxon>
        <taxon>Agaricales</taxon>
        <taxon>Marasmiineae</taxon>
        <taxon>Omphalotaceae</taxon>
        <taxon>Gymnopus</taxon>
    </lineage>
</organism>
<name>A0A6A4GFZ0_9AGAR</name>
<evidence type="ECO:0000313" key="2">
    <source>
        <dbReference type="Proteomes" id="UP000799118"/>
    </source>
</evidence>
<evidence type="ECO:0000313" key="1">
    <source>
        <dbReference type="EMBL" id="KAE9384482.1"/>
    </source>
</evidence>
<reference evidence="1" key="1">
    <citation type="journal article" date="2019" name="Environ. Microbiol.">
        <title>Fungal ecological strategies reflected in gene transcription - a case study of two litter decomposers.</title>
        <authorList>
            <person name="Barbi F."/>
            <person name="Kohler A."/>
            <person name="Barry K."/>
            <person name="Baskaran P."/>
            <person name="Daum C."/>
            <person name="Fauchery L."/>
            <person name="Ihrmark K."/>
            <person name="Kuo A."/>
            <person name="LaButti K."/>
            <person name="Lipzen A."/>
            <person name="Morin E."/>
            <person name="Grigoriev I.V."/>
            <person name="Henrissat B."/>
            <person name="Lindahl B."/>
            <person name="Martin F."/>
        </authorList>
    </citation>
    <scope>NUCLEOTIDE SEQUENCE</scope>
    <source>
        <strain evidence="1">JB14</strain>
    </source>
</reference>
<accession>A0A6A4GFZ0</accession>
<keyword evidence="2" id="KW-1185">Reference proteome</keyword>
<proteinExistence type="predicted"/>
<sequence length="577" mass="66169">MANGYTRGFCPYASYKSYKSGSSPYGCVHKHAVLGSNNDLKAARPFGGLKSVNSHFFCFLCKVWHRAQMGRTECHRWEKADDRFLKTGAEMWRKANHLVDRTIPEVWFGTRDSEFWRLPYWSPICQLLIDPMHTMYLLVMKHFFRDILGLDNPQAGKTRPSKPSLPCAFYYNFCPPPHPSLLPLPHSQDAASEQQVPAPLSRNDSLSSIIALEKLPAEQHRLAVLEWTHFLPDYMEARSKRMETLRAQIKDDLGSFQDVMTLLLDLSEKIPTMEETKKLLTRWKNFKWNALRYVCENLAVYPPPTSPESVWKNPVIKTRDVTKMEMANILFKWRKEEIDNPDAFIWPYFKPVSLAYPSMPWAGPAPPTTHSEGLRPCQNLSSCEQAQYLNELSHQMSHHSLYGIGDAQRVLTEPLKDLKPETLTELRTSLNKINSDALAYICIDLQRMPIGKFSKTHLLDQLINWRVAQPYKLLECIPVNSFELLQHLHRTITQVVSPTWVSKPPPDIGLARAGTPKAAHWRTLFEIFVPLAMITFWKIESPLAAANAEEMTLVLNTSMHLTCSALAMVKRNLTVEH</sequence>